<dbReference type="EMBL" id="DAAMHR010000013">
    <property type="protein sequence ID" value="HAC6704678.1"/>
    <property type="molecule type" value="Genomic_DNA"/>
</dbReference>
<comment type="caution">
    <text evidence="2">The sequence shown here is derived from an EMBL/GenBank/DDBJ whole genome shotgun (WGS) entry which is preliminary data.</text>
</comment>
<proteinExistence type="predicted"/>
<dbReference type="EMBL" id="DAATCP010000014">
    <property type="protein sequence ID" value="HAE8043555.1"/>
    <property type="molecule type" value="Genomic_DNA"/>
</dbReference>
<organism evidence="2">
    <name type="scientific">Salmonella potsdam</name>
    <dbReference type="NCBI Taxonomy" id="597"/>
    <lineage>
        <taxon>Bacteria</taxon>
        <taxon>Pseudomonadati</taxon>
        <taxon>Pseudomonadota</taxon>
        <taxon>Gammaproteobacteria</taxon>
        <taxon>Enterobacterales</taxon>
        <taxon>Enterobacteriaceae</taxon>
        <taxon>Salmonella</taxon>
    </lineage>
</organism>
<protein>
    <submittedName>
        <fullName evidence="2">XRE family transcriptional regulator</fullName>
    </submittedName>
</protein>
<sequence>MATNETEAKVGRYAAYIDSLITISPKSQAAIAKEAGYKNPNNLSLIKSGKIPLPVEKVRPLANALGADPVRLMLMVLEERQPELLEFFREEGTAPLSKDEKLVLEAFRNRFDGEQGASTRVVEAIKAL</sequence>
<reference evidence="2" key="2">
    <citation type="submission" date="2018-07" db="EMBL/GenBank/DDBJ databases">
        <authorList>
            <consortium name="NCBI Pathogen Detection Project"/>
        </authorList>
    </citation>
    <scope>NUCLEOTIDE SEQUENCE</scope>
    <source>
        <strain evidence="1">M274</strain>
        <strain evidence="2">M275</strain>
    </source>
</reference>
<dbReference type="AlphaFoldDB" id="A0A737A1N1"/>
<accession>A0A737A1N1</accession>
<evidence type="ECO:0000313" key="1">
    <source>
        <dbReference type="EMBL" id="HAC6704678.1"/>
    </source>
</evidence>
<evidence type="ECO:0000313" key="2">
    <source>
        <dbReference type="EMBL" id="HAE8043555.1"/>
    </source>
</evidence>
<name>A0A737A1N1_SALPO</name>
<gene>
    <name evidence="1" type="ORF">G0D15_17855</name>
    <name evidence="2" type="ORF">G4Q26_003715</name>
</gene>
<reference evidence="2" key="1">
    <citation type="journal article" date="2018" name="Genome Biol.">
        <title>SKESA: strategic k-mer extension for scrupulous assemblies.</title>
        <authorList>
            <person name="Souvorov A."/>
            <person name="Agarwala R."/>
            <person name="Lipman D.J."/>
        </authorList>
    </citation>
    <scope>NUCLEOTIDE SEQUENCE</scope>
    <source>
        <strain evidence="1">M274</strain>
        <strain evidence="2">M275</strain>
    </source>
</reference>